<dbReference type="EMBL" id="PYAW01000003">
    <property type="protein sequence ID" value="PSL46531.1"/>
    <property type="molecule type" value="Genomic_DNA"/>
</dbReference>
<reference evidence="1 2" key="1">
    <citation type="submission" date="2018-03" db="EMBL/GenBank/DDBJ databases">
        <title>Genomic Encyclopedia of Archaeal and Bacterial Type Strains, Phase II (KMG-II): from individual species to whole genera.</title>
        <authorList>
            <person name="Goeker M."/>
        </authorList>
    </citation>
    <scope>NUCLEOTIDE SEQUENCE [LARGE SCALE GENOMIC DNA]</scope>
    <source>
        <strain evidence="1 2">DSM 24859</strain>
    </source>
</reference>
<keyword evidence="2" id="KW-1185">Reference proteome</keyword>
<dbReference type="AlphaFoldDB" id="A0A2P8HJZ5"/>
<protein>
    <submittedName>
        <fullName evidence="1">TolB-like protein</fullName>
    </submittedName>
</protein>
<comment type="caution">
    <text evidence="1">The sequence shown here is derived from an EMBL/GenBank/DDBJ whole genome shotgun (WGS) entry which is preliminary data.</text>
</comment>
<proteinExistence type="predicted"/>
<organism evidence="1 2">
    <name type="scientific">Chitinophaga niastensis</name>
    <dbReference type="NCBI Taxonomy" id="536980"/>
    <lineage>
        <taxon>Bacteria</taxon>
        <taxon>Pseudomonadati</taxon>
        <taxon>Bacteroidota</taxon>
        <taxon>Chitinophagia</taxon>
        <taxon>Chitinophagales</taxon>
        <taxon>Chitinophagaceae</taxon>
        <taxon>Chitinophaga</taxon>
    </lineage>
</organism>
<evidence type="ECO:0000313" key="2">
    <source>
        <dbReference type="Proteomes" id="UP000240971"/>
    </source>
</evidence>
<name>A0A2P8HJZ5_CHINA</name>
<dbReference type="Proteomes" id="UP000240971">
    <property type="component" value="Unassembled WGS sequence"/>
</dbReference>
<accession>A0A2P8HJZ5</accession>
<evidence type="ECO:0000313" key="1">
    <source>
        <dbReference type="EMBL" id="PSL46531.1"/>
    </source>
</evidence>
<dbReference type="Pfam" id="PF15869">
    <property type="entry name" value="TolB_like"/>
    <property type="match status" value="1"/>
</dbReference>
<sequence>MSFFTGMLLFACNNDKPDADAAFTNITTNVTFSSFSVKNDIPIKKMGPQLGDVLDMQVMDSFLIVSTLRDSAVLQIIHIPSGTVAGHLISRGKGDNECLNIATILPTSDKNICWCYDITLGKFLKINVPKALSAAAYIPEKTFMLTPATKGAKSPSWINDSTFAACSYFMNDCRYFYFNSQDSGIRKAGQLPSPGKGWPDENPKGKFSLLATAYSANMKKHPTDDLFAVAYNVTGRMELYEGGKLKRLIKGPESFQPIYTFKYDGESNIPVQNSKTLFSNVQLKVTEKHIYLLYSGRNEFQTCGQKILVFDWQGNPLSMVNLNADYCSFTVEEKGNQSLIYLINKDTGELVSTSI</sequence>
<gene>
    <name evidence="1" type="ORF">CLV51_103512</name>
</gene>